<gene>
    <name evidence="1" type="ORF">K505DRAFT_231594</name>
</gene>
<evidence type="ECO:0000313" key="2">
    <source>
        <dbReference type="Proteomes" id="UP000799757"/>
    </source>
</evidence>
<reference evidence="1" key="1">
    <citation type="journal article" date="2020" name="Stud. Mycol.">
        <title>101 Dothideomycetes genomes: a test case for predicting lifestyles and emergence of pathogens.</title>
        <authorList>
            <person name="Haridas S."/>
            <person name="Albert R."/>
            <person name="Binder M."/>
            <person name="Bloem J."/>
            <person name="Labutti K."/>
            <person name="Salamov A."/>
            <person name="Andreopoulos B."/>
            <person name="Baker S."/>
            <person name="Barry K."/>
            <person name="Bills G."/>
            <person name="Bluhm B."/>
            <person name="Cannon C."/>
            <person name="Castanera R."/>
            <person name="Culley D."/>
            <person name="Daum C."/>
            <person name="Ezra D."/>
            <person name="Gonzalez J."/>
            <person name="Henrissat B."/>
            <person name="Kuo A."/>
            <person name="Liang C."/>
            <person name="Lipzen A."/>
            <person name="Lutzoni F."/>
            <person name="Magnuson J."/>
            <person name="Mondo S."/>
            <person name="Nolan M."/>
            <person name="Ohm R."/>
            <person name="Pangilinan J."/>
            <person name="Park H.-J."/>
            <person name="Ramirez L."/>
            <person name="Alfaro M."/>
            <person name="Sun H."/>
            <person name="Tritt A."/>
            <person name="Yoshinaga Y."/>
            <person name="Zwiers L.-H."/>
            <person name="Turgeon B."/>
            <person name="Goodwin S."/>
            <person name="Spatafora J."/>
            <person name="Crous P."/>
            <person name="Grigoriev I."/>
        </authorList>
    </citation>
    <scope>NUCLEOTIDE SEQUENCE</scope>
    <source>
        <strain evidence="1">CBS 109.77</strain>
    </source>
</reference>
<dbReference type="AlphaFoldDB" id="A0A6A6XS19"/>
<keyword evidence="2" id="KW-1185">Reference proteome</keyword>
<sequence length="308" mass="34616">MAAPSQNGQLQSPIVRLPAEIKHIIYGYCFAADKPVLDPVIPCSPPNHNAPPLLSIPLLHTCRTIYHEADRRAIFSRNTFRFTTVDRARSFFADIGDMYSACVHDIEIDARRLHCDHPSISREWLHYLAWGGGTWGKLLGSLRADSPGLKCLRLNFESWPSIPMFRVELWNLLRSMLLHLEGLERIVVIGASKGPAMATREPWSPVHFVGGDDVGSDDLVQRMWRTVRGPDDAKVVRWSRSNGTLNLEVITKAYVVKMVDESWVGPSTSKGHTDKWPENGTCTWLEYEHRNSHVVESTAKGINPSAAE</sequence>
<dbReference type="PANTHER" id="PTHR42085:SF1">
    <property type="entry name" value="F-BOX DOMAIN-CONTAINING PROTEIN"/>
    <property type="match status" value="1"/>
</dbReference>
<organism evidence="1 2">
    <name type="scientific">Melanomma pulvis-pyrius CBS 109.77</name>
    <dbReference type="NCBI Taxonomy" id="1314802"/>
    <lineage>
        <taxon>Eukaryota</taxon>
        <taxon>Fungi</taxon>
        <taxon>Dikarya</taxon>
        <taxon>Ascomycota</taxon>
        <taxon>Pezizomycotina</taxon>
        <taxon>Dothideomycetes</taxon>
        <taxon>Pleosporomycetidae</taxon>
        <taxon>Pleosporales</taxon>
        <taxon>Melanommataceae</taxon>
        <taxon>Melanomma</taxon>
    </lineage>
</organism>
<dbReference type="PANTHER" id="PTHR42085">
    <property type="entry name" value="F-BOX DOMAIN-CONTAINING PROTEIN"/>
    <property type="match status" value="1"/>
</dbReference>
<proteinExistence type="predicted"/>
<name>A0A6A6XS19_9PLEO</name>
<dbReference type="Proteomes" id="UP000799757">
    <property type="component" value="Unassembled WGS sequence"/>
</dbReference>
<evidence type="ECO:0008006" key="3">
    <source>
        <dbReference type="Google" id="ProtNLM"/>
    </source>
</evidence>
<accession>A0A6A6XS19</accession>
<dbReference type="EMBL" id="MU001768">
    <property type="protein sequence ID" value="KAF2799189.1"/>
    <property type="molecule type" value="Genomic_DNA"/>
</dbReference>
<protein>
    <recommendedName>
        <fullName evidence="3">F-box domain-containing protein</fullName>
    </recommendedName>
</protein>
<dbReference type="InterPro" id="IPR038883">
    <property type="entry name" value="AN11006-like"/>
</dbReference>
<dbReference type="OrthoDB" id="62952at2759"/>
<evidence type="ECO:0000313" key="1">
    <source>
        <dbReference type="EMBL" id="KAF2799189.1"/>
    </source>
</evidence>